<dbReference type="Proteomes" id="UP001060215">
    <property type="component" value="Chromosome 3"/>
</dbReference>
<accession>A0ACC0ILS7</accession>
<organism evidence="1 2">
    <name type="scientific">Camellia lanceoleosa</name>
    <dbReference type="NCBI Taxonomy" id="1840588"/>
    <lineage>
        <taxon>Eukaryota</taxon>
        <taxon>Viridiplantae</taxon>
        <taxon>Streptophyta</taxon>
        <taxon>Embryophyta</taxon>
        <taxon>Tracheophyta</taxon>
        <taxon>Spermatophyta</taxon>
        <taxon>Magnoliopsida</taxon>
        <taxon>eudicotyledons</taxon>
        <taxon>Gunneridae</taxon>
        <taxon>Pentapetalae</taxon>
        <taxon>asterids</taxon>
        <taxon>Ericales</taxon>
        <taxon>Theaceae</taxon>
        <taxon>Camellia</taxon>
    </lineage>
</organism>
<keyword evidence="2" id="KW-1185">Reference proteome</keyword>
<gene>
    <name evidence="1" type="ORF">LOK49_LG02G00402</name>
</gene>
<evidence type="ECO:0000313" key="2">
    <source>
        <dbReference type="Proteomes" id="UP001060215"/>
    </source>
</evidence>
<proteinExistence type="predicted"/>
<protein>
    <submittedName>
        <fullName evidence="1">FT-interacting protein 3</fullName>
    </submittedName>
</protein>
<reference evidence="1 2" key="1">
    <citation type="journal article" date="2022" name="Plant J.">
        <title>Chromosome-level genome of Camellia lanceoleosa provides a valuable resource for understanding genome evolution and self-incompatibility.</title>
        <authorList>
            <person name="Gong W."/>
            <person name="Xiao S."/>
            <person name="Wang L."/>
            <person name="Liao Z."/>
            <person name="Chang Y."/>
            <person name="Mo W."/>
            <person name="Hu G."/>
            <person name="Li W."/>
            <person name="Zhao G."/>
            <person name="Zhu H."/>
            <person name="Hu X."/>
            <person name="Ji K."/>
            <person name="Xiang X."/>
            <person name="Song Q."/>
            <person name="Yuan D."/>
            <person name="Jin S."/>
            <person name="Zhang L."/>
        </authorList>
    </citation>
    <scope>NUCLEOTIDE SEQUENCE [LARGE SCALE GENOMIC DNA]</scope>
    <source>
        <strain evidence="1">SQ_2022a</strain>
    </source>
</reference>
<dbReference type="EMBL" id="CM045760">
    <property type="protein sequence ID" value="KAI8026643.1"/>
    <property type="molecule type" value="Genomic_DNA"/>
</dbReference>
<comment type="caution">
    <text evidence="1">The sequence shown here is derived from an EMBL/GenBank/DDBJ whole genome shotgun (WGS) entry which is preliminary data.</text>
</comment>
<sequence length="229" mass="25583">MGESPTCLLQSFSQPAGTTSTEPKEGDPYCALTTSISFRSLVARRKAYFEALYKRNGAKKPTALLEEQNAACNEPNVMEETSRDSSNPPQIPTRVLTLLPCLHLIHLVCCFVHASANGLSMHSSTAPQEERRRSKPVDDCSVSRRIADGKPVDLMFVTAEPFEDHLILTVEDRVGPNKDEVLRKVIVPLSSVERRADDHPVHSCWYNVQKPSSNDVEPSKKDKDKKNFY</sequence>
<evidence type="ECO:0000313" key="1">
    <source>
        <dbReference type="EMBL" id="KAI8026643.1"/>
    </source>
</evidence>
<name>A0ACC0ILS7_9ERIC</name>